<evidence type="ECO:0000256" key="1">
    <source>
        <dbReference type="ARBA" id="ARBA00001917"/>
    </source>
</evidence>
<feature type="compositionally biased region" description="Polar residues" evidence="10">
    <location>
        <begin position="107"/>
        <end position="117"/>
    </location>
</feature>
<dbReference type="InterPro" id="IPR006620">
    <property type="entry name" value="Pro_4_hyd_alph"/>
</dbReference>
<dbReference type="Gene3D" id="2.30.110.10">
    <property type="entry name" value="Electron Transport, Fmn-binding Protein, Chain A"/>
    <property type="match status" value="1"/>
</dbReference>
<dbReference type="OrthoDB" id="10250990at2759"/>
<accession>A0A830HT54</accession>
<feature type="region of interest" description="Disordered" evidence="10">
    <location>
        <begin position="97"/>
        <end position="134"/>
    </location>
</feature>
<dbReference type="Pfam" id="PF13640">
    <property type="entry name" value="2OG-FeII_Oxy_3"/>
    <property type="match status" value="1"/>
</dbReference>
<feature type="domain" description="Fe2OG dioxygenase" evidence="11">
    <location>
        <begin position="156"/>
        <end position="274"/>
    </location>
</feature>
<proteinExistence type="inferred from homology"/>
<dbReference type="PANTHER" id="PTHR33798:SF5">
    <property type="entry name" value="FLAVIN REDUCTASE LIKE DOMAIN-CONTAINING PROTEIN"/>
    <property type="match status" value="1"/>
</dbReference>
<keyword evidence="4" id="KW-0288">FMN</keyword>
<sequence>MASTSSMPVAAASAAAHDDGDNNNNKKPMMHGSRSKKGGDKNDNKENARRQTRASKDRAAPPPLAGRVLERIHTSPDVYYARGFLTEAECDHLAGLGVSSAPGGLRRTSTTDDGVNTNKDDAHRTSTTGALRKGQDRVVRNVESRAADVLGLPVSGVEPLQVVCYEQGQFFDVHHDIGTWDPKTNTVDAVSPLRVATVFAYLNDVPASGGGATRFPRLRAANGRGALEIHPKRGDAVVWCNITGQAEPDLDVLHAGEPLRKGVRKVGLNVWLTLDDLSMLASGGGGGRKRKGAPLSEEQAAGLPYASGVRAIIIDNFYLRHCRCLRLAGSGWRRSTRTSANSPQAWKITTVTSARVMSRLVDSLLDLVEALQERNLATLISASFISGVFSSNGGAATITSGASPHPSWQPGGDRPQSCPYGADATTVSLTPAEVPGGTYALFVSTVVPRPIALTSTISADGFVNLAPFSYFGGVSHDPPVVAIGICRSSMRGGARKDTLANIEATGTFVVSIMSDWYVESANHTCGNFDPHVDEFELAGLTKVWDCRHAAAPRVGEAAISMECKVKHLHELNSAVNGKPSCTVVLGEVVMFHFHPAVYGVNEGGKGVVDVAKLRPISRLGGNTYATLGGTFDLPRPDRKV</sequence>
<evidence type="ECO:0000256" key="2">
    <source>
        <dbReference type="ARBA" id="ARBA00001961"/>
    </source>
</evidence>
<keyword evidence="13" id="KW-1185">Reference proteome</keyword>
<feature type="region of interest" description="Disordered" evidence="10">
    <location>
        <begin position="1"/>
        <end position="69"/>
    </location>
</feature>
<name>A0A830HT54_9CHLO</name>
<comment type="caution">
    <text evidence="12">The sequence shown here is derived from an EMBL/GenBank/DDBJ whole genome shotgun (WGS) entry which is preliminary data.</text>
</comment>
<keyword evidence="3" id="KW-0285">Flavoprotein</keyword>
<dbReference type="Proteomes" id="UP000660262">
    <property type="component" value="Unassembled WGS sequence"/>
</dbReference>
<dbReference type="SMART" id="SM00903">
    <property type="entry name" value="Flavin_Reduct"/>
    <property type="match status" value="1"/>
</dbReference>
<dbReference type="GO" id="GO:0051213">
    <property type="term" value="F:dioxygenase activity"/>
    <property type="evidence" value="ECO:0007669"/>
    <property type="project" value="UniProtKB-KW"/>
</dbReference>
<keyword evidence="7" id="KW-0560">Oxidoreductase</keyword>
<keyword evidence="5" id="KW-0479">Metal-binding</keyword>
<evidence type="ECO:0000256" key="8">
    <source>
        <dbReference type="ARBA" id="ARBA00023004"/>
    </source>
</evidence>
<evidence type="ECO:0000256" key="5">
    <source>
        <dbReference type="ARBA" id="ARBA00022723"/>
    </source>
</evidence>
<organism evidence="12 13">
    <name type="scientific">Pycnococcus provasolii</name>
    <dbReference type="NCBI Taxonomy" id="41880"/>
    <lineage>
        <taxon>Eukaryota</taxon>
        <taxon>Viridiplantae</taxon>
        <taxon>Chlorophyta</taxon>
        <taxon>Pseudoscourfieldiophyceae</taxon>
        <taxon>Pseudoscourfieldiales</taxon>
        <taxon>Pycnococcaceae</taxon>
        <taxon>Pycnococcus</taxon>
    </lineage>
</organism>
<evidence type="ECO:0000313" key="12">
    <source>
        <dbReference type="EMBL" id="GHP08920.1"/>
    </source>
</evidence>
<dbReference type="Gene3D" id="2.60.120.620">
    <property type="entry name" value="q2cbj1_9rhob like domain"/>
    <property type="match status" value="1"/>
</dbReference>
<comment type="cofactor">
    <cofactor evidence="2">
        <name>L-ascorbate</name>
        <dbReference type="ChEBI" id="CHEBI:38290"/>
    </cofactor>
</comment>
<gene>
    <name evidence="12" type="ORF">PPROV_000765700</name>
</gene>
<feature type="compositionally biased region" description="Basic and acidic residues" evidence="10">
    <location>
        <begin position="37"/>
        <end position="59"/>
    </location>
</feature>
<evidence type="ECO:0000256" key="10">
    <source>
        <dbReference type="SAM" id="MobiDB-lite"/>
    </source>
</evidence>
<dbReference type="InterPro" id="IPR044862">
    <property type="entry name" value="Pro_4_hyd_alph_FE2OG_OXY"/>
</dbReference>
<evidence type="ECO:0000256" key="7">
    <source>
        <dbReference type="ARBA" id="ARBA00023002"/>
    </source>
</evidence>
<dbReference type="GO" id="GO:0031418">
    <property type="term" value="F:L-ascorbic acid binding"/>
    <property type="evidence" value="ECO:0007669"/>
    <property type="project" value="InterPro"/>
</dbReference>
<dbReference type="AlphaFoldDB" id="A0A830HT54"/>
<dbReference type="InterPro" id="IPR005123">
    <property type="entry name" value="Oxoglu/Fe-dep_dioxygenase_dom"/>
</dbReference>
<dbReference type="GO" id="GO:0010181">
    <property type="term" value="F:FMN binding"/>
    <property type="evidence" value="ECO:0007669"/>
    <property type="project" value="InterPro"/>
</dbReference>
<evidence type="ECO:0000256" key="9">
    <source>
        <dbReference type="ARBA" id="ARBA00038054"/>
    </source>
</evidence>
<dbReference type="Pfam" id="PF01613">
    <property type="entry name" value="Flavin_Reduct"/>
    <property type="match status" value="1"/>
</dbReference>
<dbReference type="PROSITE" id="PS51471">
    <property type="entry name" value="FE2OG_OXY"/>
    <property type="match status" value="1"/>
</dbReference>
<dbReference type="PANTHER" id="PTHR33798">
    <property type="entry name" value="FLAVOPROTEIN OXYGENASE"/>
    <property type="match status" value="1"/>
</dbReference>
<dbReference type="EMBL" id="BNJQ01000022">
    <property type="protein sequence ID" value="GHP08920.1"/>
    <property type="molecule type" value="Genomic_DNA"/>
</dbReference>
<comment type="cofactor">
    <cofactor evidence="1">
        <name>FMN</name>
        <dbReference type="ChEBI" id="CHEBI:58210"/>
    </cofactor>
</comment>
<dbReference type="SUPFAM" id="SSF50475">
    <property type="entry name" value="FMN-binding split barrel"/>
    <property type="match status" value="1"/>
</dbReference>
<dbReference type="InterPro" id="IPR002563">
    <property type="entry name" value="Flavin_Rdtase-like_dom"/>
</dbReference>
<protein>
    <recommendedName>
        <fullName evidence="11">Fe2OG dioxygenase domain-containing protein</fullName>
    </recommendedName>
</protein>
<feature type="compositionally biased region" description="Low complexity" evidence="10">
    <location>
        <begin position="1"/>
        <end position="15"/>
    </location>
</feature>
<dbReference type="GO" id="GO:0016705">
    <property type="term" value="F:oxidoreductase activity, acting on paired donors, with incorporation or reduction of molecular oxygen"/>
    <property type="evidence" value="ECO:0007669"/>
    <property type="project" value="InterPro"/>
</dbReference>
<dbReference type="SMART" id="SM00702">
    <property type="entry name" value="P4Hc"/>
    <property type="match status" value="1"/>
</dbReference>
<comment type="similarity">
    <text evidence="9">Belongs to the flavoredoxin family.</text>
</comment>
<evidence type="ECO:0000256" key="6">
    <source>
        <dbReference type="ARBA" id="ARBA00022964"/>
    </source>
</evidence>
<reference evidence="12" key="1">
    <citation type="submission" date="2020-10" db="EMBL/GenBank/DDBJ databases">
        <title>Unveiling of a novel bifunctional photoreceptor, Dualchrome1, isolated from a cosmopolitan green alga.</title>
        <authorList>
            <person name="Suzuki S."/>
            <person name="Kawachi M."/>
        </authorList>
    </citation>
    <scope>NUCLEOTIDE SEQUENCE</scope>
    <source>
        <strain evidence="12">NIES 2893</strain>
    </source>
</reference>
<evidence type="ECO:0000256" key="3">
    <source>
        <dbReference type="ARBA" id="ARBA00022630"/>
    </source>
</evidence>
<keyword evidence="6" id="KW-0223">Dioxygenase</keyword>
<evidence type="ECO:0000313" key="13">
    <source>
        <dbReference type="Proteomes" id="UP000660262"/>
    </source>
</evidence>
<keyword evidence="8" id="KW-0408">Iron</keyword>
<evidence type="ECO:0000256" key="4">
    <source>
        <dbReference type="ARBA" id="ARBA00022643"/>
    </source>
</evidence>
<dbReference type="InterPro" id="IPR012349">
    <property type="entry name" value="Split_barrel_FMN-bd"/>
</dbReference>
<dbReference type="GO" id="GO:0005506">
    <property type="term" value="F:iron ion binding"/>
    <property type="evidence" value="ECO:0007669"/>
    <property type="project" value="InterPro"/>
</dbReference>
<evidence type="ECO:0000259" key="11">
    <source>
        <dbReference type="PROSITE" id="PS51471"/>
    </source>
</evidence>